<dbReference type="InterPro" id="IPR011453">
    <property type="entry name" value="DUF1559"/>
</dbReference>
<protein>
    <submittedName>
        <fullName evidence="2">Fimbrial protein</fullName>
    </submittedName>
</protein>
<dbReference type="Proteomes" id="UP000320496">
    <property type="component" value="Chromosome"/>
</dbReference>
<proteinExistence type="predicted"/>
<gene>
    <name evidence="2" type="primary">pilE1</name>
    <name evidence="2" type="ORF">Mal4_53320</name>
</gene>
<accession>A0A517ZEW2</accession>
<dbReference type="PROSITE" id="PS00409">
    <property type="entry name" value="PROKAR_NTER_METHYL"/>
    <property type="match status" value="1"/>
</dbReference>
<dbReference type="Gene3D" id="3.30.700.10">
    <property type="entry name" value="Glycoprotein, Type 4 Pilin"/>
    <property type="match status" value="1"/>
</dbReference>
<dbReference type="SUPFAM" id="SSF54523">
    <property type="entry name" value="Pili subunits"/>
    <property type="match status" value="1"/>
</dbReference>
<dbReference type="InterPro" id="IPR027558">
    <property type="entry name" value="Pre_pil_HX9DG_C"/>
</dbReference>
<dbReference type="AlphaFoldDB" id="A0A517ZEW2"/>
<evidence type="ECO:0000313" key="2">
    <source>
        <dbReference type="EMBL" id="QDU40969.1"/>
    </source>
</evidence>
<keyword evidence="3" id="KW-1185">Reference proteome</keyword>
<dbReference type="NCBIfam" id="TIGR02532">
    <property type="entry name" value="IV_pilin_GFxxxE"/>
    <property type="match status" value="1"/>
</dbReference>
<dbReference type="PANTHER" id="PTHR30093:SF2">
    <property type="entry name" value="TYPE II SECRETION SYSTEM PROTEIN H"/>
    <property type="match status" value="1"/>
</dbReference>
<name>A0A517ZEW2_9PLAN</name>
<sequence length="333" mass="36172">MKKMNQTKSGFTLIELLVVIAIIAILVALLLPAVQQAREAARRSQCKNNLKQLGLALHNYHDTHGTFPLNYTRQWGNPDPLDGMSASWLVGILPYVDQAPLYNQVDFNFGIRNDPRSPDPDSVEPVSPSNGWIAQQTVPVFLCPSDGNDDVLAGRANYGGQWGVNNYKAVAGANWQWGAWQVTSGIHASTRWGISGNGLDAGNGLVFRGNGRPCANGMEDVTDGTSNTLAIGEAVPEWCTHTWWWWFNGVTATTAIPLNARPVCAGAAGLPDEIGLRNCATDWPNNYSFYSKHPGGGHFAMTDGAIRFVSDNIDIDLYRSLATIANQETASLE</sequence>
<dbReference type="InterPro" id="IPR012902">
    <property type="entry name" value="N_methyl_site"/>
</dbReference>
<reference evidence="2 3" key="1">
    <citation type="submission" date="2019-02" db="EMBL/GenBank/DDBJ databases">
        <title>Deep-cultivation of Planctomycetes and their phenomic and genomic characterization uncovers novel biology.</title>
        <authorList>
            <person name="Wiegand S."/>
            <person name="Jogler M."/>
            <person name="Boedeker C."/>
            <person name="Pinto D."/>
            <person name="Vollmers J."/>
            <person name="Rivas-Marin E."/>
            <person name="Kohn T."/>
            <person name="Peeters S.H."/>
            <person name="Heuer A."/>
            <person name="Rast P."/>
            <person name="Oberbeckmann S."/>
            <person name="Bunk B."/>
            <person name="Jeske O."/>
            <person name="Meyerdierks A."/>
            <person name="Storesund J.E."/>
            <person name="Kallscheuer N."/>
            <person name="Luecker S."/>
            <person name="Lage O.M."/>
            <person name="Pohl T."/>
            <person name="Merkel B.J."/>
            <person name="Hornburger P."/>
            <person name="Mueller R.-W."/>
            <person name="Bruemmer F."/>
            <person name="Labrenz M."/>
            <person name="Spormann A.M."/>
            <person name="Op den Camp H."/>
            <person name="Overmann J."/>
            <person name="Amann R."/>
            <person name="Jetten M.S.M."/>
            <person name="Mascher T."/>
            <person name="Medema M.H."/>
            <person name="Devos D.P."/>
            <person name="Kaster A.-K."/>
            <person name="Ovreas L."/>
            <person name="Rohde M."/>
            <person name="Galperin M.Y."/>
            <person name="Jogler C."/>
        </authorList>
    </citation>
    <scope>NUCLEOTIDE SEQUENCE [LARGE SCALE GENOMIC DNA]</scope>
    <source>
        <strain evidence="2 3">Mal4</strain>
    </source>
</reference>
<feature type="domain" description="DUF1559" evidence="1">
    <location>
        <begin position="35"/>
        <end position="315"/>
    </location>
</feature>
<evidence type="ECO:0000313" key="3">
    <source>
        <dbReference type="Proteomes" id="UP000320496"/>
    </source>
</evidence>
<dbReference type="Pfam" id="PF07963">
    <property type="entry name" value="N_methyl"/>
    <property type="match status" value="1"/>
</dbReference>
<dbReference type="PANTHER" id="PTHR30093">
    <property type="entry name" value="GENERAL SECRETION PATHWAY PROTEIN G"/>
    <property type="match status" value="1"/>
</dbReference>
<dbReference type="EMBL" id="CP036275">
    <property type="protein sequence ID" value="QDU40969.1"/>
    <property type="molecule type" value="Genomic_DNA"/>
</dbReference>
<dbReference type="Pfam" id="PF07596">
    <property type="entry name" value="SBP_bac_10"/>
    <property type="match status" value="1"/>
</dbReference>
<dbReference type="InterPro" id="IPR045584">
    <property type="entry name" value="Pilin-like"/>
</dbReference>
<dbReference type="NCBIfam" id="TIGR04294">
    <property type="entry name" value="pre_pil_HX9DG"/>
    <property type="match status" value="1"/>
</dbReference>
<evidence type="ECO:0000259" key="1">
    <source>
        <dbReference type="Pfam" id="PF07596"/>
    </source>
</evidence>
<organism evidence="2 3">
    <name type="scientific">Maioricimonas rarisocia</name>
    <dbReference type="NCBI Taxonomy" id="2528026"/>
    <lineage>
        <taxon>Bacteria</taxon>
        <taxon>Pseudomonadati</taxon>
        <taxon>Planctomycetota</taxon>
        <taxon>Planctomycetia</taxon>
        <taxon>Planctomycetales</taxon>
        <taxon>Planctomycetaceae</taxon>
        <taxon>Maioricimonas</taxon>
    </lineage>
</organism>
<dbReference type="KEGG" id="mri:Mal4_53320"/>